<gene>
    <name evidence="6" type="ORF">FRZ32_00270</name>
</gene>
<accession>A0A5C6TR87</accession>
<dbReference type="CDD" id="cd02440">
    <property type="entry name" value="AdoMet_MTases"/>
    <property type="match status" value="1"/>
</dbReference>
<feature type="chain" id="PRO_5022666183" evidence="4">
    <location>
        <begin position="29"/>
        <end position="281"/>
    </location>
</feature>
<evidence type="ECO:0000256" key="3">
    <source>
        <dbReference type="ARBA" id="ARBA00022691"/>
    </source>
</evidence>
<reference evidence="6 7" key="1">
    <citation type="journal article" date="2015" name="J. Microbiol.">
        <title>Sphingosinicella ginsenosidimutans sp. nov., with ginsenoside converting activity.</title>
        <authorList>
            <person name="Kim J.K."/>
            <person name="Kang M.S."/>
            <person name="Park S.C."/>
            <person name="Kim K.M."/>
            <person name="Choi K."/>
            <person name="Yoon M.H."/>
            <person name="Im W.T."/>
        </authorList>
    </citation>
    <scope>NUCLEOTIDE SEQUENCE [LARGE SCALE GENOMIC DNA]</scope>
    <source>
        <strain evidence="6 7">BS-11</strain>
    </source>
</reference>
<dbReference type="InterPro" id="IPR026170">
    <property type="entry name" value="FAM173A/B"/>
</dbReference>
<keyword evidence="2 6" id="KW-0808">Transferase</keyword>
<comment type="caution">
    <text evidence="6">The sequence shown here is derived from an EMBL/GenBank/DDBJ whole genome shotgun (WGS) entry which is preliminary data.</text>
</comment>
<name>A0A5C6TR87_9SPHN</name>
<dbReference type="Gene3D" id="3.40.50.150">
    <property type="entry name" value="Vaccinia Virus protein VP39"/>
    <property type="match status" value="1"/>
</dbReference>
<dbReference type="SUPFAM" id="SSF53335">
    <property type="entry name" value="S-adenosyl-L-methionine-dependent methyltransferases"/>
    <property type="match status" value="1"/>
</dbReference>
<keyword evidence="3" id="KW-0949">S-adenosyl-L-methionine</keyword>
<protein>
    <submittedName>
        <fullName evidence="6">Class I SAM-dependent methyltransferase</fullName>
    </submittedName>
</protein>
<keyword evidence="7" id="KW-1185">Reference proteome</keyword>
<dbReference type="InterPro" id="IPR029063">
    <property type="entry name" value="SAM-dependent_MTases_sf"/>
</dbReference>
<dbReference type="InterPro" id="IPR041698">
    <property type="entry name" value="Methyltransf_25"/>
</dbReference>
<keyword evidence="1 6" id="KW-0489">Methyltransferase</keyword>
<evidence type="ECO:0000313" key="7">
    <source>
        <dbReference type="Proteomes" id="UP000321249"/>
    </source>
</evidence>
<proteinExistence type="predicted"/>
<dbReference type="PANTHER" id="PTHR13610:SF11">
    <property type="entry name" value="METHYLTRANSFERASE DOMAIN-CONTAINING PROTEIN"/>
    <property type="match status" value="1"/>
</dbReference>
<evidence type="ECO:0000256" key="1">
    <source>
        <dbReference type="ARBA" id="ARBA00022603"/>
    </source>
</evidence>
<evidence type="ECO:0000259" key="5">
    <source>
        <dbReference type="Pfam" id="PF13649"/>
    </source>
</evidence>
<dbReference type="GO" id="GO:0016279">
    <property type="term" value="F:protein-lysine N-methyltransferase activity"/>
    <property type="evidence" value="ECO:0007669"/>
    <property type="project" value="InterPro"/>
</dbReference>
<dbReference type="Pfam" id="PF13649">
    <property type="entry name" value="Methyltransf_25"/>
    <property type="match status" value="1"/>
</dbReference>
<feature type="domain" description="Methyltransferase" evidence="5">
    <location>
        <begin position="77"/>
        <end position="163"/>
    </location>
</feature>
<dbReference type="EMBL" id="VOQQ01000001">
    <property type="protein sequence ID" value="TXC62218.1"/>
    <property type="molecule type" value="Genomic_DNA"/>
</dbReference>
<feature type="signal peptide" evidence="4">
    <location>
        <begin position="1"/>
        <end position="28"/>
    </location>
</feature>
<sequence>MMTVSLAPRWLRIFPAAAILLCACSPHSDNETDAPAGFDPARFVAPAAPLDAPQLASDYDVVDAMLALAGVRPDDDVLDLGSGDGRVLIAAARVYGARGIGVDIDPAKVREATANARRAGVADKVSFRRQDLFETPLANAEVVTLYLTPEVNLRVRPRILAEMQPGAKVVSEQFDMGDWRADEHRRVGDTMLYMWIVPARLAGRWTLTLDGHDWPLTLTQHYQEIGGTLGADSRVGEGWVSGSRVRFVADVDGHSRVFEGRLEGDRLVSTSGEHWQAVRAG</sequence>
<organism evidence="6 7">
    <name type="scientific">Allosphingosinicella ginsenosidimutans</name>
    <dbReference type="NCBI Taxonomy" id="1176539"/>
    <lineage>
        <taxon>Bacteria</taxon>
        <taxon>Pseudomonadati</taxon>
        <taxon>Pseudomonadota</taxon>
        <taxon>Alphaproteobacteria</taxon>
        <taxon>Sphingomonadales</taxon>
        <taxon>Sphingomonadaceae</taxon>
        <taxon>Allosphingosinicella</taxon>
    </lineage>
</organism>
<evidence type="ECO:0000256" key="2">
    <source>
        <dbReference type="ARBA" id="ARBA00022679"/>
    </source>
</evidence>
<evidence type="ECO:0000256" key="4">
    <source>
        <dbReference type="SAM" id="SignalP"/>
    </source>
</evidence>
<dbReference type="AlphaFoldDB" id="A0A5C6TR87"/>
<evidence type="ECO:0000313" key="6">
    <source>
        <dbReference type="EMBL" id="TXC62218.1"/>
    </source>
</evidence>
<dbReference type="GO" id="GO:0032259">
    <property type="term" value="P:methylation"/>
    <property type="evidence" value="ECO:0007669"/>
    <property type="project" value="UniProtKB-KW"/>
</dbReference>
<dbReference type="PANTHER" id="PTHR13610">
    <property type="entry name" value="METHYLTRANSFERASE DOMAIN-CONTAINING PROTEIN"/>
    <property type="match status" value="1"/>
</dbReference>
<dbReference type="Proteomes" id="UP000321249">
    <property type="component" value="Unassembled WGS sequence"/>
</dbReference>
<keyword evidence="4" id="KW-0732">Signal</keyword>